<dbReference type="EMBL" id="CP011541">
    <property type="protein sequence ID" value="AKK04109.1"/>
    <property type="molecule type" value="Genomic_DNA"/>
</dbReference>
<dbReference type="Pfam" id="PF13549">
    <property type="entry name" value="ATP-grasp_5"/>
    <property type="match status" value="1"/>
</dbReference>
<dbReference type="PROSITE" id="PS51186">
    <property type="entry name" value="GNAT"/>
    <property type="match status" value="1"/>
</dbReference>
<dbReference type="Proteomes" id="UP000035368">
    <property type="component" value="Chromosome"/>
</dbReference>
<dbReference type="GO" id="GO:0016747">
    <property type="term" value="F:acyltransferase activity, transferring groups other than amino-acyl groups"/>
    <property type="evidence" value="ECO:0007669"/>
    <property type="project" value="InterPro"/>
</dbReference>
<dbReference type="InterPro" id="IPR016181">
    <property type="entry name" value="Acyl_CoA_acyltransferase"/>
</dbReference>
<dbReference type="Gene3D" id="3.40.50.261">
    <property type="entry name" value="Succinyl-CoA synthetase domains"/>
    <property type="match status" value="2"/>
</dbReference>
<dbReference type="InterPro" id="IPR016102">
    <property type="entry name" value="Succinyl-CoA_synth-like"/>
</dbReference>
<dbReference type="PATRIC" id="fig|1050174.4.peg.2302"/>
<dbReference type="InterPro" id="IPR000182">
    <property type="entry name" value="GNAT_dom"/>
</dbReference>
<dbReference type="Pfam" id="PF13607">
    <property type="entry name" value="Succ_CoA_lig"/>
    <property type="match status" value="1"/>
</dbReference>
<organism evidence="2 3">
    <name type="scientific">Corynebacterium epidermidicanis</name>
    <dbReference type="NCBI Taxonomy" id="1050174"/>
    <lineage>
        <taxon>Bacteria</taxon>
        <taxon>Bacillati</taxon>
        <taxon>Actinomycetota</taxon>
        <taxon>Actinomycetes</taxon>
        <taxon>Mycobacteriales</taxon>
        <taxon>Corynebacteriaceae</taxon>
        <taxon>Corynebacterium</taxon>
    </lineage>
</organism>
<sequence>MKPELRWEADVILNDGGIATLRPVQPTDRDALIEFYSRVSDKSKYLRFFTTHPELTAQDLTEWVEVDQRDQVTLVLIEREDIVATARYALVSGHEQRTADVSFLVQDDHHGRGIANILLEHLAQIGRENDVKRFFAEMLTQNRSMVQTFIRAGYSVKPELEDGYITVDFPIDPTDISREVMERRELRAEATSIRRLLNPAQDTDLVIATYNPDTFDEVLDQAAQQGARGIISLADGHNPALTAQDLRDFVAQAREHGLRALGPASLGIINTRGGLNTTPAPMPRTGNVGLFTQSAGISTLALSHAIERGVGISTFISAGAFADVTGNDVIQFWADDPDTNICLLSLDTVGNPRKFFRVLRRLALEKQVVVFIPSRALKSARYLDDPGISTLNNADPSALDAVIRSSGAMVVTRRDTMFDLAQLLARQPVPAGRRVAVISNSAGLSEQMAQSAQRFGLNPRAITVTGDPVSGLLEVTTAALADDSIDAVLSGLVEISTAGQVAAAHRGLSELATTTVHKPLIGTFVGFGDLPEDDADTEHLGQLPVFGNYADALEALSLIVSNEEARAAARPQPEDEVGSGRRSAAREFVASLLSSSPAGRELSDVETAHVLRLYGINLIPWQPVSTLAEAIVAAEEYGWDVVLKNVHPALRGRPELSAVVRHIGDSAELATAWNTLERMSADLGLDAFSPVVQPTVPPGTTLTIRAIEDPVLGPISSVGIAGPISELLKDKSYGVPPLRRRDAHRMLTSLAASELLRGHRGTPPALLEPAEYVIMQVNALKDDVPALVEIELTPVIVGAMDTAVVGARMRIADIDTERDPLARRLR</sequence>
<dbReference type="OrthoDB" id="190266at2"/>
<dbReference type="InterPro" id="IPR036291">
    <property type="entry name" value="NAD(P)-bd_dom_sf"/>
</dbReference>
<dbReference type="SUPFAM" id="SSF52210">
    <property type="entry name" value="Succinyl-CoA synthetase domains"/>
    <property type="match status" value="2"/>
</dbReference>
<dbReference type="GO" id="GO:0005524">
    <property type="term" value="F:ATP binding"/>
    <property type="evidence" value="ECO:0007669"/>
    <property type="project" value="InterPro"/>
</dbReference>
<dbReference type="RefSeq" id="WP_047241004.1">
    <property type="nucleotide sequence ID" value="NZ_CP011541.1"/>
</dbReference>
<dbReference type="InterPro" id="IPR032875">
    <property type="entry name" value="Succ_CoA_lig_flav_dom"/>
</dbReference>
<dbReference type="PANTHER" id="PTHR42793:SF1">
    <property type="entry name" value="PEPTIDYL-LYSINE N-ACETYLTRANSFERASE PATZ"/>
    <property type="match status" value="1"/>
</dbReference>
<evidence type="ECO:0000259" key="1">
    <source>
        <dbReference type="PROSITE" id="PS51186"/>
    </source>
</evidence>
<evidence type="ECO:0000313" key="2">
    <source>
        <dbReference type="EMBL" id="AKK04109.1"/>
    </source>
</evidence>
<evidence type="ECO:0000313" key="3">
    <source>
        <dbReference type="Proteomes" id="UP000035368"/>
    </source>
</evidence>
<reference evidence="2 3" key="1">
    <citation type="submission" date="2015-05" db="EMBL/GenBank/DDBJ databases">
        <title>Complete genome sequence of Corynebacterium epidermidicanis DSM 45586, isolated from the skin of a dog suffering from pruritus.</title>
        <authorList>
            <person name="Ruckert C."/>
            <person name="Albersmeier A."/>
            <person name="Winkler A."/>
            <person name="Tauch A."/>
        </authorList>
    </citation>
    <scope>NUCLEOTIDE SEQUENCE [LARGE SCALE GENOMIC DNA]</scope>
    <source>
        <strain evidence="2 3">DSM 45586</strain>
    </source>
</reference>
<dbReference type="SUPFAM" id="SSF56059">
    <property type="entry name" value="Glutathione synthetase ATP-binding domain-like"/>
    <property type="match status" value="1"/>
</dbReference>
<dbReference type="Gene3D" id="3.30.1490.20">
    <property type="entry name" value="ATP-grasp fold, A domain"/>
    <property type="match status" value="1"/>
</dbReference>
<dbReference type="STRING" id="1050174.CEPID_11405"/>
<dbReference type="SUPFAM" id="SSF55729">
    <property type="entry name" value="Acyl-CoA N-acyltransferases (Nat)"/>
    <property type="match status" value="1"/>
</dbReference>
<dbReference type="KEGG" id="cei:CEPID_11405"/>
<dbReference type="AlphaFoldDB" id="A0A0G3GSP6"/>
<name>A0A0G3GSP6_9CORY</name>
<accession>A0A0G3GSP6</accession>
<protein>
    <submittedName>
        <fullName evidence="2">Acyl-CoA synthetase (NDP forming)</fullName>
    </submittedName>
</protein>
<feature type="domain" description="N-acetyltransferase" evidence="1">
    <location>
        <begin position="19"/>
        <end position="176"/>
    </location>
</feature>
<dbReference type="Gene3D" id="3.40.630.30">
    <property type="match status" value="1"/>
</dbReference>
<dbReference type="Pfam" id="PF13302">
    <property type="entry name" value="Acetyltransf_3"/>
    <property type="match status" value="1"/>
</dbReference>
<dbReference type="Gene3D" id="3.30.470.20">
    <property type="entry name" value="ATP-grasp fold, B domain"/>
    <property type="match status" value="1"/>
</dbReference>
<dbReference type="PANTHER" id="PTHR42793">
    <property type="entry name" value="COA BINDING DOMAIN CONTAINING PROTEIN"/>
    <property type="match status" value="1"/>
</dbReference>
<dbReference type="SUPFAM" id="SSF51735">
    <property type="entry name" value="NAD(P)-binding Rossmann-fold domains"/>
    <property type="match status" value="1"/>
</dbReference>
<keyword evidence="3" id="KW-1185">Reference proteome</keyword>
<proteinExistence type="predicted"/>
<dbReference type="InterPro" id="IPR013815">
    <property type="entry name" value="ATP_grasp_subdomain_1"/>
</dbReference>
<dbReference type="CDD" id="cd04301">
    <property type="entry name" value="NAT_SF"/>
    <property type="match status" value="1"/>
</dbReference>
<gene>
    <name evidence="2" type="ORF">CEPID_11405</name>
</gene>